<dbReference type="EMBL" id="FOKG01000046">
    <property type="protein sequence ID" value="SFB64666.1"/>
    <property type="molecule type" value="Genomic_DNA"/>
</dbReference>
<dbReference type="Proteomes" id="UP000243799">
    <property type="component" value="Unassembled WGS sequence"/>
</dbReference>
<dbReference type="AlphaFoldDB" id="A0A1I1CRI0"/>
<reference evidence="2" key="1">
    <citation type="submission" date="2016-10" db="EMBL/GenBank/DDBJ databases">
        <authorList>
            <person name="Varghese N."/>
            <person name="Submissions S."/>
        </authorList>
    </citation>
    <scope>NUCLEOTIDE SEQUENCE [LARGE SCALE GENOMIC DNA]</scope>
    <source>
        <strain evidence="2">CGMCC 4.3568</strain>
    </source>
</reference>
<proteinExistence type="predicted"/>
<protein>
    <submittedName>
        <fullName evidence="1">Uncharacterized protein</fullName>
    </submittedName>
</protein>
<gene>
    <name evidence="1" type="ORF">SAMN05216266_1465</name>
</gene>
<evidence type="ECO:0000313" key="2">
    <source>
        <dbReference type="Proteomes" id="UP000243799"/>
    </source>
</evidence>
<evidence type="ECO:0000313" key="1">
    <source>
        <dbReference type="EMBL" id="SFB64666.1"/>
    </source>
</evidence>
<name>A0A1I1CRI0_9PSEU</name>
<accession>A0A1I1CRI0</accession>
<organism evidence="1 2">
    <name type="scientific">Amycolatopsis marina</name>
    <dbReference type="NCBI Taxonomy" id="490629"/>
    <lineage>
        <taxon>Bacteria</taxon>
        <taxon>Bacillati</taxon>
        <taxon>Actinomycetota</taxon>
        <taxon>Actinomycetes</taxon>
        <taxon>Pseudonocardiales</taxon>
        <taxon>Pseudonocardiaceae</taxon>
        <taxon>Amycolatopsis</taxon>
    </lineage>
</organism>
<dbReference type="STRING" id="490629.SAMN05216266_1465"/>
<sequence length="661" mass="73435">MARRGERAPRPPTPVALEQAATELDRIGVRVIVREQRGRTLRLSLDPSMFRCSVLVAELADEAVAYARRASLRRPDCYFTAVRAFGSFLDAHLPGVGCDPAEAALAGMKVDLIEALFQWEGDLRSRYGLRSAEPYRSAASVLTLIGMRAERDPDVPENLRRRAAGPPTYKRRQGEVLDEYSNEERLALQNAARADIRALEARLRRGQQLLRSGHDPRLHGWTEVANLVWAAKNGLLTTTELLEHLPGASASWPQPIREVIEANRPGKERGVYACVKAINRLLFPGEQDLQAFRVLLLLGMADCTPEELLDLRLADVEFSDAGVRVRQTKLRANRIRPDFHPDSPIAATVTDSAEHPNAEGSLDIYTGTGRWGVGGLLRRLLDVTRLARESFACEDWLFLVVEAGRPRTTMRAKLAEWAEPHSALTAWIASHHNEDGMPVMTISQPHYVRRLRKTVKTTRVAALGGTLSDLAADDHHIEVFRNHYAHGTTALTLAGRSINRAQERVFLKITAKPLLLDADAERRLAEPEIADAAGMSVEQAAGMRAGEYDMGLTNCRDPYDSPFTSGGKPCHVAPAMCMICRNAVVFLSQLPRLLLLADHIERMRDVLDPIGWTAIWGAQSAALAEVFAECGEQQLHQAREAIDDQDLRLDLPLGMRTEYDR</sequence>
<keyword evidence="2" id="KW-1185">Reference proteome</keyword>